<evidence type="ECO:0000313" key="2">
    <source>
        <dbReference type="EMBL" id="KAA9368673.1"/>
    </source>
</evidence>
<evidence type="ECO:0000256" key="1">
    <source>
        <dbReference type="SAM" id="Phobius"/>
    </source>
</evidence>
<accession>A0A5N1JXT0</accession>
<dbReference type="RefSeq" id="WP_151093188.1">
    <property type="nucleotide sequence ID" value="NZ_VYXQ01000007.1"/>
</dbReference>
<keyword evidence="1" id="KW-1133">Transmembrane helix</keyword>
<feature type="transmembrane region" description="Helical" evidence="1">
    <location>
        <begin position="45"/>
        <end position="70"/>
    </location>
</feature>
<keyword evidence="3" id="KW-1185">Reference proteome</keyword>
<protein>
    <submittedName>
        <fullName evidence="2">Uncharacterized protein</fullName>
    </submittedName>
</protein>
<keyword evidence="1" id="KW-0812">Transmembrane</keyword>
<reference evidence="2 3" key="1">
    <citation type="submission" date="2019-09" db="EMBL/GenBank/DDBJ databases">
        <title>Biological control of the noxious weed angled onion (Allium triquetrum) thwarted by endophytic bacteria in Victoria, Australia.</title>
        <authorList>
            <person name="Tehranchian P."/>
            <person name="Adair R.J."/>
            <person name="Van T.H."/>
            <person name="Morrison P.D."/>
            <person name="Williams H."/>
            <person name="Lawrie A.C."/>
        </authorList>
    </citation>
    <scope>NUCLEOTIDE SEQUENCE [LARGE SCALE GENOMIC DNA]</scope>
    <source>
        <strain evidence="2 3">RPTAtOch1</strain>
    </source>
</reference>
<organism evidence="2 3">
    <name type="scientific">Ochrobactrum quorumnocens</name>
    <dbReference type="NCBI Taxonomy" id="271865"/>
    <lineage>
        <taxon>Bacteria</taxon>
        <taxon>Pseudomonadati</taxon>
        <taxon>Pseudomonadota</taxon>
        <taxon>Alphaproteobacteria</taxon>
        <taxon>Hyphomicrobiales</taxon>
        <taxon>Brucellaceae</taxon>
        <taxon>Brucella/Ochrobactrum group</taxon>
        <taxon>Ochrobactrum</taxon>
    </lineage>
</organism>
<proteinExistence type="predicted"/>
<sequence length="271" mass="30359">MRLSWDAQGRKIFSAIMDDVLIKDQVLSNSHRQERSKLNRAFRSFFVFGLRGLFLAVIFFAIGSGIPGYAAGQTAPDTKVIGSKPPLRKLNPNPKRAYEIRMKLENVSYISSADRGGALFATVEGTMQFDVSNAARCGKTRWLAGNVPVISSHEPFRLSPISATEYVGTVYTDMILDEDYYGRGVCHWQMTEARVALSARNQANATRFVAGLSAQKMRAGDTQRRYFWKGYYPQFEQGEFADYGISQLSTVEKNKRDQYFTITLSAKAVGP</sequence>
<dbReference type="AlphaFoldDB" id="A0A5N1JXT0"/>
<dbReference type="EMBL" id="VYXQ01000007">
    <property type="protein sequence ID" value="KAA9368673.1"/>
    <property type="molecule type" value="Genomic_DNA"/>
</dbReference>
<comment type="caution">
    <text evidence="2">The sequence shown here is derived from an EMBL/GenBank/DDBJ whole genome shotgun (WGS) entry which is preliminary data.</text>
</comment>
<keyword evidence="1" id="KW-0472">Membrane</keyword>
<evidence type="ECO:0000313" key="3">
    <source>
        <dbReference type="Proteomes" id="UP000327108"/>
    </source>
</evidence>
<name>A0A5N1JXT0_9HYPH</name>
<gene>
    <name evidence="2" type="ORF">F3W84_10065</name>
</gene>
<dbReference type="Proteomes" id="UP000327108">
    <property type="component" value="Unassembled WGS sequence"/>
</dbReference>